<dbReference type="AlphaFoldDB" id="A0AA35QSN7"/>
<sequence length="388" mass="43219">MLNLPLPWKRGADDGDEEPPPSGGPRPVRRRGGRNRRVGVRSGDTVAIARTRRILESRRQRIAIVVGAVLLLAIAGVVAAGIYQEYIRPPRVMAGDIRGVRFTMGDLVERIRVLQGINRYQGGQVDLSRDPFDQLTKLLHAEILRQAAPGLQINVTDDDIEQTIRSIFRPQAETGQEVNDEQLDAEYENNYVGFLDQVNLSDSAYRRIVEEQLQESRLFQVMLASLPEEAPHVEAQAIVLGANSPADPVAVRERLQLGEDFASVSREISGSDGYIGWVPEGAITEFNRHLFGEDGEPPLLGPGDVSSSIFMQDNIVLLQAIGEPETREIEPAMQFQLAAAGVERWKDDQLSQGADDGWVKMNFRSSLYEWVTQQVRLTRPRVTPVPQQ</sequence>
<evidence type="ECO:0000256" key="1">
    <source>
        <dbReference type="SAM" id="MobiDB-lite"/>
    </source>
</evidence>
<evidence type="ECO:0000256" key="2">
    <source>
        <dbReference type="SAM" id="Phobius"/>
    </source>
</evidence>
<accession>A0AA35QSN7</accession>
<feature type="transmembrane region" description="Helical" evidence="2">
    <location>
        <begin position="62"/>
        <end position="83"/>
    </location>
</feature>
<keyword evidence="2" id="KW-0472">Membrane</keyword>
<keyword evidence="4" id="KW-1185">Reference proteome</keyword>
<evidence type="ECO:0008006" key="5">
    <source>
        <dbReference type="Google" id="ProtNLM"/>
    </source>
</evidence>
<dbReference type="Proteomes" id="UP001174909">
    <property type="component" value="Unassembled WGS sequence"/>
</dbReference>
<keyword evidence="2" id="KW-0812">Transmembrane</keyword>
<gene>
    <name evidence="3" type="ORF">GBAR_LOCUS239</name>
</gene>
<organism evidence="3 4">
    <name type="scientific">Geodia barretti</name>
    <name type="common">Barrett's horny sponge</name>
    <dbReference type="NCBI Taxonomy" id="519541"/>
    <lineage>
        <taxon>Eukaryota</taxon>
        <taxon>Metazoa</taxon>
        <taxon>Porifera</taxon>
        <taxon>Demospongiae</taxon>
        <taxon>Heteroscleromorpha</taxon>
        <taxon>Tetractinellida</taxon>
        <taxon>Astrophorina</taxon>
        <taxon>Geodiidae</taxon>
        <taxon>Geodia</taxon>
    </lineage>
</organism>
<dbReference type="EMBL" id="CASHTH010000031">
    <property type="protein sequence ID" value="CAI7989524.1"/>
    <property type="molecule type" value="Genomic_DNA"/>
</dbReference>
<comment type="caution">
    <text evidence="3">The sequence shown here is derived from an EMBL/GenBank/DDBJ whole genome shotgun (WGS) entry which is preliminary data.</text>
</comment>
<feature type="compositionally biased region" description="Basic residues" evidence="1">
    <location>
        <begin position="27"/>
        <end position="38"/>
    </location>
</feature>
<protein>
    <recommendedName>
        <fullName evidence="5">PpiC domain-containing protein</fullName>
    </recommendedName>
</protein>
<evidence type="ECO:0000313" key="4">
    <source>
        <dbReference type="Proteomes" id="UP001174909"/>
    </source>
</evidence>
<evidence type="ECO:0000313" key="3">
    <source>
        <dbReference type="EMBL" id="CAI7989524.1"/>
    </source>
</evidence>
<feature type="region of interest" description="Disordered" evidence="1">
    <location>
        <begin position="1"/>
        <end position="38"/>
    </location>
</feature>
<keyword evidence="2" id="KW-1133">Transmembrane helix</keyword>
<proteinExistence type="predicted"/>
<reference evidence="3" key="1">
    <citation type="submission" date="2023-03" db="EMBL/GenBank/DDBJ databases">
        <authorList>
            <person name="Steffen K."/>
            <person name="Cardenas P."/>
        </authorList>
    </citation>
    <scope>NUCLEOTIDE SEQUENCE</scope>
</reference>
<name>A0AA35QSN7_GEOBA</name>